<sequence length="1159" mass="126870">MCLVANDGCVYSYNPLRVLLNFKSEFQSGKELGDSFASILFGRGLHRKINEQIVPLSRPRRILQLSQIDRNCCVEEGGETFPGSHETGPVKREREKHWDYLSSFDASIDPSSLRLRTERRTNTIIGSCITSNVSNAFLAVCGKGLRRRSKDLLESGGYVTFISLKNGAEVRTLFLPLEPTSIHTAYWTGMHFVMIMGRHDRSGKPYALAIRVDHGVPSADFSRDIQDAMQRTRRFQAFPIDLHDCMEPSRIIGMSSVPSSPPGILVSCGYQQVGKGQRSKLVVTNNTLALRTTKGGVFEISSSVCSGHTAFLDDEGKAGISDIWCIGGQGWSLIGLRGKPSCYFVCWEGARDEVEGPHVIGLQQEGPWDRLPAVASASFDQVALSDSFGVSQPIAKSFFSQTLNGLPNFSAGYSPSKTFSLSFEDSVRMTVAIDGQLDIVLSNALDSITPDHNASPDTRATINNSRRKKLLSLKDKSNRLLKQCDSWIQLEDTKANRVLVDGQVIVANIRFGPRLQSLTMRTNTIANPITTPFNQILSWLCQRRDYSTAASVALSLLGDAESVYQLCGIPIDPDENFTRHEGLLDGITPIDGIPDEAFSATLASLADMAVGCLIKGGVSMSQSLEGFLSRNTQYNASRACLMLVGSVAIALSRYSPPPQQTSNVNIVRLCEESERLPTEVTWPVSSLMKMSVVRNCLPETLLLLNATISNELRWRAPRSRGLATEARPSLGLFLSLVEIILESADESTRLLLDMVDDETGKVYWWSIEDDAKLALCMVSIRGRHVMLLEPEVRAWLLVHMKREIDSTAEARHIEADPELSSELLKEVISGVFGNAGCDLVIKLETYLNETSESPTCYRQSMDVLKGLLGPSNGMLDFDTLIAGLLLLIRRGRSWGHSTGVSTQTLLNAVCDLAGRRSSGEPIFVFDSATVMRQCALCNNVQAAAFLVGGKNGLVLECSDLLLASLQSMDMKTAENALLSGSLTDLQTIAGQAMGQQSQFSLSSCHEHILWLLETYVLSASTYGEFETSPSALGKDPVFTGRVCFRAWYCLTSSTPDSTRWLESWLRDGLRLHGGVSPKRLACAALIRSLIWADELDLDGDGESDLLLATLIGFGNSFLAELAQTCCGLIESVPSNLAEEICSSSTEPLFVLNQVETLAD</sequence>
<accession>K0RR61</accession>
<reference evidence="1 2" key="1">
    <citation type="journal article" date="2012" name="Genome Biol.">
        <title>Genome and low-iron response of an oceanic diatom adapted to chronic iron limitation.</title>
        <authorList>
            <person name="Lommer M."/>
            <person name="Specht M."/>
            <person name="Roy A.S."/>
            <person name="Kraemer L."/>
            <person name="Andreson R."/>
            <person name="Gutowska M.A."/>
            <person name="Wolf J."/>
            <person name="Bergner S.V."/>
            <person name="Schilhabel M.B."/>
            <person name="Klostermeier U.C."/>
            <person name="Beiko R.G."/>
            <person name="Rosenstiel P."/>
            <person name="Hippler M."/>
            <person name="Laroche J."/>
        </authorList>
    </citation>
    <scope>NUCLEOTIDE SEQUENCE [LARGE SCALE GENOMIC DNA]</scope>
    <source>
        <strain evidence="1 2">CCMP1005</strain>
    </source>
</reference>
<organism evidence="1 2">
    <name type="scientific">Thalassiosira oceanica</name>
    <name type="common">Marine diatom</name>
    <dbReference type="NCBI Taxonomy" id="159749"/>
    <lineage>
        <taxon>Eukaryota</taxon>
        <taxon>Sar</taxon>
        <taxon>Stramenopiles</taxon>
        <taxon>Ochrophyta</taxon>
        <taxon>Bacillariophyta</taxon>
        <taxon>Coscinodiscophyceae</taxon>
        <taxon>Thalassiosirophycidae</taxon>
        <taxon>Thalassiosirales</taxon>
        <taxon>Thalassiosiraceae</taxon>
        <taxon>Thalassiosira</taxon>
    </lineage>
</organism>
<dbReference type="OMA" id="CHEHILW"/>
<dbReference type="Proteomes" id="UP000266841">
    <property type="component" value="Unassembled WGS sequence"/>
</dbReference>
<dbReference type="eggNOG" id="ENOG502SJD2">
    <property type="taxonomic scope" value="Eukaryota"/>
</dbReference>
<gene>
    <name evidence="1" type="ORF">THAOC_29443</name>
</gene>
<keyword evidence="2" id="KW-1185">Reference proteome</keyword>
<evidence type="ECO:0000313" key="2">
    <source>
        <dbReference type="Proteomes" id="UP000266841"/>
    </source>
</evidence>
<dbReference type="AlphaFoldDB" id="K0RR61"/>
<proteinExistence type="predicted"/>
<protein>
    <submittedName>
        <fullName evidence="1">Uncharacterized protein</fullName>
    </submittedName>
</protein>
<dbReference type="OrthoDB" id="48230at2759"/>
<evidence type="ECO:0000313" key="1">
    <source>
        <dbReference type="EMBL" id="EJK51386.1"/>
    </source>
</evidence>
<dbReference type="EMBL" id="AGNL01041724">
    <property type="protein sequence ID" value="EJK51386.1"/>
    <property type="molecule type" value="Genomic_DNA"/>
</dbReference>
<name>K0RR61_THAOC</name>
<comment type="caution">
    <text evidence="1">The sequence shown here is derived from an EMBL/GenBank/DDBJ whole genome shotgun (WGS) entry which is preliminary data.</text>
</comment>